<gene>
    <name evidence="1" type="ORF">FOTG_19038</name>
</gene>
<proteinExistence type="predicted"/>
<evidence type="ECO:0000313" key="1">
    <source>
        <dbReference type="EMBL" id="EXM12461.1"/>
    </source>
</evidence>
<protein>
    <submittedName>
        <fullName evidence="1">Uncharacterized protein</fullName>
    </submittedName>
</protein>
<dbReference type="HOGENOM" id="CLU_2928940_0_0_1"/>
<feature type="non-terminal residue" evidence="1">
    <location>
        <position position="61"/>
    </location>
</feature>
<dbReference type="Proteomes" id="UP000030701">
    <property type="component" value="Unassembled WGS sequence"/>
</dbReference>
<dbReference type="EMBL" id="KK035536">
    <property type="protein sequence ID" value="EXM12461.1"/>
    <property type="molecule type" value="Genomic_DNA"/>
</dbReference>
<accession>X0KUV9</accession>
<reference evidence="1" key="1">
    <citation type="submission" date="2011-11" db="EMBL/GenBank/DDBJ databases">
        <title>The Genome Sequence of Fusarium oxysporum Cotton.</title>
        <authorList>
            <consortium name="The Broad Institute Genome Sequencing Platform"/>
            <person name="Ma L.-J."/>
            <person name="Gale L.R."/>
            <person name="Schwartz D.C."/>
            <person name="Zhou S."/>
            <person name="Corby-Kistler H."/>
            <person name="Young S.K."/>
            <person name="Zeng Q."/>
            <person name="Gargeya S."/>
            <person name="Fitzgerald M."/>
            <person name="Haas B."/>
            <person name="Abouelleil A."/>
            <person name="Alvarado L."/>
            <person name="Arachchi H.M."/>
            <person name="Berlin A."/>
            <person name="Brown A."/>
            <person name="Chapman S.B."/>
            <person name="Chen Z."/>
            <person name="Dunbar C."/>
            <person name="Freedman E."/>
            <person name="Gearin G."/>
            <person name="Goldberg J."/>
            <person name="Griggs A."/>
            <person name="Gujja S."/>
            <person name="Heiman D."/>
            <person name="Howarth C."/>
            <person name="Larson L."/>
            <person name="Lui A."/>
            <person name="MacDonald P.J.P."/>
            <person name="Montmayeur A."/>
            <person name="Murphy C."/>
            <person name="Neiman D."/>
            <person name="Pearson M."/>
            <person name="Priest M."/>
            <person name="Roberts A."/>
            <person name="Saif S."/>
            <person name="Shea T."/>
            <person name="Shenoy N."/>
            <person name="Sisk P."/>
            <person name="Stolte C."/>
            <person name="Sykes S."/>
            <person name="Wortman J."/>
            <person name="Nusbaum C."/>
            <person name="Birren B."/>
        </authorList>
    </citation>
    <scope>NUCLEOTIDE SEQUENCE [LARGE SCALE GENOMIC DNA]</scope>
    <source>
        <strain evidence="1">25433</strain>
    </source>
</reference>
<reference evidence="1" key="2">
    <citation type="submission" date="2014-03" db="EMBL/GenBank/DDBJ databases">
        <title>The Genome Annotation of Fusarium oxysporum Cotton.</title>
        <authorList>
            <consortium name="The Broad Institute Genomics Platform"/>
            <person name="Ma L.-J."/>
            <person name="Corby-Kistler H."/>
            <person name="Broz K."/>
            <person name="Gale L.R."/>
            <person name="Jonkers W."/>
            <person name="O'Donnell K."/>
            <person name="Ploetz R."/>
            <person name="Steinberg C."/>
            <person name="Schwartz D.C."/>
            <person name="VanEtten H."/>
            <person name="Zhou S."/>
            <person name="Young S.K."/>
            <person name="Zeng Q."/>
            <person name="Gargeya S."/>
            <person name="Fitzgerald M."/>
            <person name="Abouelleil A."/>
            <person name="Alvarado L."/>
            <person name="Chapman S.B."/>
            <person name="Gainer-Dewar J."/>
            <person name="Goldberg J."/>
            <person name="Griggs A."/>
            <person name="Gujja S."/>
            <person name="Hansen M."/>
            <person name="Howarth C."/>
            <person name="Imamovic A."/>
            <person name="Ireland A."/>
            <person name="Larimer J."/>
            <person name="McCowan C."/>
            <person name="Murphy C."/>
            <person name="Pearson M."/>
            <person name="Poon T.W."/>
            <person name="Priest M."/>
            <person name="Roberts A."/>
            <person name="Saif S."/>
            <person name="Shea T."/>
            <person name="Sykes S."/>
            <person name="Wortman J."/>
            <person name="Nusbaum C."/>
            <person name="Birren B."/>
        </authorList>
    </citation>
    <scope>NUCLEOTIDE SEQUENCE</scope>
    <source>
        <strain evidence="1">25433</strain>
    </source>
</reference>
<name>X0KUV9_FUSOX</name>
<feature type="non-terminal residue" evidence="1">
    <location>
        <position position="1"/>
    </location>
</feature>
<sequence length="61" mass="6964">NWWSRLFGTLILQLLGLLLGSFLASRAHWGSYHQQDGLRVVENGPGLLVYRLVPASSEWHF</sequence>
<dbReference type="AlphaFoldDB" id="X0KUV9"/>
<organism evidence="1">
    <name type="scientific">Fusarium oxysporum f. sp. vasinfectum 25433</name>
    <dbReference type="NCBI Taxonomy" id="1089449"/>
    <lineage>
        <taxon>Eukaryota</taxon>
        <taxon>Fungi</taxon>
        <taxon>Dikarya</taxon>
        <taxon>Ascomycota</taxon>
        <taxon>Pezizomycotina</taxon>
        <taxon>Sordariomycetes</taxon>
        <taxon>Hypocreomycetidae</taxon>
        <taxon>Hypocreales</taxon>
        <taxon>Nectriaceae</taxon>
        <taxon>Fusarium</taxon>
        <taxon>Fusarium oxysporum species complex</taxon>
    </lineage>
</organism>